<dbReference type="Proteomes" id="UP000291084">
    <property type="component" value="Chromosome 7"/>
</dbReference>
<reference evidence="1 2" key="1">
    <citation type="journal article" date="2015" name="Sci. Rep.">
        <title>The power of single molecule real-time sequencing technology in the de novo assembly of a eukaryotic genome.</title>
        <authorList>
            <person name="Sakai H."/>
            <person name="Naito K."/>
            <person name="Ogiso-Tanaka E."/>
            <person name="Takahashi Y."/>
            <person name="Iseki K."/>
            <person name="Muto C."/>
            <person name="Satou K."/>
            <person name="Teruya K."/>
            <person name="Shiroma A."/>
            <person name="Shimoji M."/>
            <person name="Hirano T."/>
            <person name="Itoh T."/>
            <person name="Kaga A."/>
            <person name="Tomooka N."/>
        </authorList>
    </citation>
    <scope>NUCLEOTIDE SEQUENCE [LARGE SCALE GENOMIC DNA]</scope>
    <source>
        <strain evidence="2">cv. Shumari</strain>
    </source>
</reference>
<sequence>MESLQTLAGYDDCSSLKWRLPKNYWYFCETRASPPPDTAASARSASPVIPFLRSYRRPRRHSPFSLFSLREKSSPLSAPRLRCLGEPDHREPRLMPPNQSRSSLLFFTFLLLEFRTGFVHSLFN</sequence>
<gene>
    <name evidence="1" type="primary">Vigan.07G236700</name>
    <name evidence="1" type="ORF">VIGAN_07236700</name>
</gene>
<dbReference type="EMBL" id="AP015040">
    <property type="protein sequence ID" value="BAT93410.1"/>
    <property type="molecule type" value="Genomic_DNA"/>
</dbReference>
<proteinExistence type="predicted"/>
<evidence type="ECO:0000313" key="2">
    <source>
        <dbReference type="Proteomes" id="UP000291084"/>
    </source>
</evidence>
<protein>
    <submittedName>
        <fullName evidence="1">Uncharacterized protein</fullName>
    </submittedName>
</protein>
<keyword evidence="2" id="KW-1185">Reference proteome</keyword>
<name>A0A0S3SKP9_PHAAN</name>
<accession>A0A0S3SKP9</accession>
<organism evidence="1 2">
    <name type="scientific">Vigna angularis var. angularis</name>
    <dbReference type="NCBI Taxonomy" id="157739"/>
    <lineage>
        <taxon>Eukaryota</taxon>
        <taxon>Viridiplantae</taxon>
        <taxon>Streptophyta</taxon>
        <taxon>Embryophyta</taxon>
        <taxon>Tracheophyta</taxon>
        <taxon>Spermatophyta</taxon>
        <taxon>Magnoliopsida</taxon>
        <taxon>eudicotyledons</taxon>
        <taxon>Gunneridae</taxon>
        <taxon>Pentapetalae</taxon>
        <taxon>rosids</taxon>
        <taxon>fabids</taxon>
        <taxon>Fabales</taxon>
        <taxon>Fabaceae</taxon>
        <taxon>Papilionoideae</taxon>
        <taxon>50 kb inversion clade</taxon>
        <taxon>NPAAA clade</taxon>
        <taxon>indigoferoid/millettioid clade</taxon>
        <taxon>Phaseoleae</taxon>
        <taxon>Vigna</taxon>
    </lineage>
</organism>
<evidence type="ECO:0000313" key="1">
    <source>
        <dbReference type="EMBL" id="BAT93410.1"/>
    </source>
</evidence>
<dbReference type="AlphaFoldDB" id="A0A0S3SKP9"/>